<evidence type="ECO:0000313" key="1">
    <source>
        <dbReference type="EMBL" id="MDQ0149218.1"/>
    </source>
</evidence>
<dbReference type="CDD" id="cd08054">
    <property type="entry name" value="gp6"/>
    <property type="match status" value="1"/>
</dbReference>
<dbReference type="Proteomes" id="UP001228504">
    <property type="component" value="Unassembled WGS sequence"/>
</dbReference>
<dbReference type="Pfam" id="PF05135">
    <property type="entry name" value="Phage_connect_1"/>
    <property type="match status" value="1"/>
</dbReference>
<dbReference type="RefSeq" id="WP_307484361.1">
    <property type="nucleotide sequence ID" value="NZ_JAUSUF010000002.1"/>
</dbReference>
<name>A0ABT9USD2_9FIRM</name>
<dbReference type="Gene3D" id="1.10.3230.30">
    <property type="entry name" value="Phage gp6-like head-tail connector protein"/>
    <property type="match status" value="1"/>
</dbReference>
<gene>
    <name evidence="1" type="ORF">J2S18_001148</name>
</gene>
<reference evidence="1 2" key="1">
    <citation type="submission" date="2023-07" db="EMBL/GenBank/DDBJ databases">
        <title>Genomic Encyclopedia of Type Strains, Phase IV (KMG-IV): sequencing the most valuable type-strain genomes for metagenomic binning, comparative biology and taxonomic classification.</title>
        <authorList>
            <person name="Goeker M."/>
        </authorList>
    </citation>
    <scope>NUCLEOTIDE SEQUENCE [LARGE SCALE GENOMIC DNA]</scope>
    <source>
        <strain evidence="1 2">DSM 20694</strain>
    </source>
</reference>
<accession>A0ABT9USD2</accession>
<dbReference type="EMBL" id="JAUSUF010000002">
    <property type="protein sequence ID" value="MDQ0149218.1"/>
    <property type="molecule type" value="Genomic_DNA"/>
</dbReference>
<comment type="caution">
    <text evidence="1">The sequence shown here is derived from an EMBL/GenBank/DDBJ whole genome shotgun (WGS) entry which is preliminary data.</text>
</comment>
<organism evidence="1 2">
    <name type="scientific">Eubacterium multiforme</name>
    <dbReference type="NCBI Taxonomy" id="83339"/>
    <lineage>
        <taxon>Bacteria</taxon>
        <taxon>Bacillati</taxon>
        <taxon>Bacillota</taxon>
        <taxon>Clostridia</taxon>
        <taxon>Eubacteriales</taxon>
        <taxon>Eubacteriaceae</taxon>
        <taxon>Eubacterium</taxon>
    </lineage>
</organism>
<dbReference type="InterPro" id="IPR006450">
    <property type="entry name" value="Phage_HK97_gp6-like"/>
</dbReference>
<keyword evidence="2" id="KW-1185">Reference proteome</keyword>
<protein>
    <submittedName>
        <fullName evidence="1">Phage protein (Predicted DNA packaging)</fullName>
    </submittedName>
</protein>
<evidence type="ECO:0000313" key="2">
    <source>
        <dbReference type="Proteomes" id="UP001228504"/>
    </source>
</evidence>
<sequence>MVSLEEMKNYLRVDCEEDNQAINNFINEATIYIDSCVGSNYKKHENKLKLADLLIKKIVSDLYDNRGLYLDNKKGGYDRISNTILDILVNCGDENE</sequence>
<dbReference type="NCBIfam" id="TIGR01560">
    <property type="entry name" value="put_DNA_pack"/>
    <property type="match status" value="1"/>
</dbReference>
<proteinExistence type="predicted"/>
<dbReference type="InterPro" id="IPR021146">
    <property type="entry name" value="Phage_gp6-like_head-tail"/>
</dbReference>